<dbReference type="Pfam" id="PF00407">
    <property type="entry name" value="Bet_v_1"/>
    <property type="match status" value="1"/>
</dbReference>
<dbReference type="GO" id="GO:0009738">
    <property type="term" value="P:abscisic acid-activated signaling pathway"/>
    <property type="evidence" value="ECO:0007669"/>
    <property type="project" value="InterPro"/>
</dbReference>
<dbReference type="EMBL" id="JX999961">
    <property type="protein sequence ID" value="AGC65589.1"/>
    <property type="molecule type" value="mRNA"/>
</dbReference>
<evidence type="ECO:0000256" key="3">
    <source>
        <dbReference type="ARBA" id="ARBA00023265"/>
    </source>
</evidence>
<dbReference type="PANTHER" id="PTHR31213:SF55">
    <property type="entry name" value="STRESS-INDUCED PROTEIN SAM22"/>
    <property type="match status" value="1"/>
</dbReference>
<keyword evidence="2 4" id="KW-0611">Plant defense</keyword>
<evidence type="ECO:0000256" key="4">
    <source>
        <dbReference type="RuleBase" id="RU000409"/>
    </source>
</evidence>
<dbReference type="InterPro" id="IPR000916">
    <property type="entry name" value="Bet_v_I/MLP"/>
</dbReference>
<evidence type="ECO:0000256" key="1">
    <source>
        <dbReference type="ARBA" id="ARBA00009744"/>
    </source>
</evidence>
<protein>
    <submittedName>
        <fullName evidence="6">Pathogen-related protein</fullName>
    </submittedName>
</protein>
<dbReference type="InterPro" id="IPR024949">
    <property type="entry name" value="Bet_v_I_allergen"/>
</dbReference>
<dbReference type="InterPro" id="IPR050279">
    <property type="entry name" value="Plant_def-hormone_signal"/>
</dbReference>
<proteinExistence type="evidence at transcript level"/>
<name>L7VFK2_PHAAN</name>
<reference evidence="6" key="1">
    <citation type="submission" date="2012-10" db="EMBL/GenBank/DDBJ databases">
        <title>Cloning of new a pathogen related protein from Vigna angularis.</title>
        <authorList>
            <person name="Chen H.T."/>
        </authorList>
    </citation>
    <scope>NUCLEOTIDE SEQUENCE</scope>
</reference>
<dbReference type="GO" id="GO:0004864">
    <property type="term" value="F:protein phosphatase inhibitor activity"/>
    <property type="evidence" value="ECO:0007669"/>
    <property type="project" value="InterPro"/>
</dbReference>
<dbReference type="PRINTS" id="PR00634">
    <property type="entry name" value="BETALLERGEN"/>
</dbReference>
<accession>L7VFK2</accession>
<feature type="domain" description="Bet v I/Major latex protein" evidence="5">
    <location>
        <begin position="1"/>
        <end position="154"/>
    </location>
</feature>
<evidence type="ECO:0000313" key="6">
    <source>
        <dbReference type="EMBL" id="AGC65589.1"/>
    </source>
</evidence>
<sequence length="155" mass="16388">MAVFTFEDETTSPVAPATLYEALVKDADNIVPKAVDSFKTVEIVEGNGGPGTIKKISFLEDAETKFVLHKIETIDEANLGYSYSIVGGAALPDTAEKITIDTNISDGPNGGSLITLTISYHGKGDAPPNQDELKAGKAKSDALFKVIEAYLLANP</sequence>
<evidence type="ECO:0000259" key="5">
    <source>
        <dbReference type="Pfam" id="PF00407"/>
    </source>
</evidence>
<dbReference type="PANTHER" id="PTHR31213">
    <property type="entry name" value="OS08G0374000 PROTEIN-RELATED"/>
    <property type="match status" value="1"/>
</dbReference>
<dbReference type="AlphaFoldDB" id="L7VFK2"/>
<dbReference type="InterPro" id="IPR023393">
    <property type="entry name" value="START-like_dom_sf"/>
</dbReference>
<dbReference type="GO" id="GO:0010427">
    <property type="term" value="F:abscisic acid binding"/>
    <property type="evidence" value="ECO:0007669"/>
    <property type="project" value="InterPro"/>
</dbReference>
<organism evidence="6">
    <name type="scientific">Phaseolus angularis</name>
    <name type="common">Azuki bean</name>
    <name type="synonym">Vigna angularis</name>
    <dbReference type="NCBI Taxonomy" id="3914"/>
    <lineage>
        <taxon>Eukaryota</taxon>
        <taxon>Viridiplantae</taxon>
        <taxon>Streptophyta</taxon>
        <taxon>Embryophyta</taxon>
        <taxon>Tracheophyta</taxon>
        <taxon>Spermatophyta</taxon>
        <taxon>Magnoliopsida</taxon>
        <taxon>eudicotyledons</taxon>
        <taxon>Gunneridae</taxon>
        <taxon>Pentapetalae</taxon>
        <taxon>rosids</taxon>
        <taxon>fabids</taxon>
        <taxon>Fabales</taxon>
        <taxon>Fabaceae</taxon>
        <taxon>Papilionoideae</taxon>
        <taxon>50 kb inversion clade</taxon>
        <taxon>NPAAA clade</taxon>
        <taxon>indigoferoid/millettioid clade</taxon>
        <taxon>Phaseoleae</taxon>
        <taxon>Vigna</taxon>
    </lineage>
</organism>
<evidence type="ECO:0000256" key="2">
    <source>
        <dbReference type="ARBA" id="ARBA00022821"/>
    </source>
</evidence>
<dbReference type="GO" id="GO:0006952">
    <property type="term" value="P:defense response"/>
    <property type="evidence" value="ECO:0007669"/>
    <property type="project" value="UniProtKB-KW"/>
</dbReference>
<dbReference type="CDD" id="cd07816">
    <property type="entry name" value="Bet_v1-like"/>
    <property type="match status" value="1"/>
</dbReference>
<dbReference type="FunFam" id="3.30.530.20:FF:000007">
    <property type="entry name" value="Major pollen allergen Bet v 1-A"/>
    <property type="match status" value="1"/>
</dbReference>
<dbReference type="SUPFAM" id="SSF55961">
    <property type="entry name" value="Bet v1-like"/>
    <property type="match status" value="1"/>
</dbReference>
<dbReference type="PROSITE" id="PS00451">
    <property type="entry name" value="PATHOGENESIS_BETVI"/>
    <property type="match status" value="1"/>
</dbReference>
<dbReference type="GO" id="GO:0005737">
    <property type="term" value="C:cytoplasm"/>
    <property type="evidence" value="ECO:0007669"/>
    <property type="project" value="TreeGrafter"/>
</dbReference>
<comment type="similarity">
    <text evidence="1 4">Belongs to the BetVI family.</text>
</comment>
<dbReference type="Gene3D" id="3.30.530.20">
    <property type="match status" value="1"/>
</dbReference>
<dbReference type="GO" id="GO:0005634">
    <property type="term" value="C:nucleus"/>
    <property type="evidence" value="ECO:0007669"/>
    <property type="project" value="TreeGrafter"/>
</dbReference>
<dbReference type="GO" id="GO:0038023">
    <property type="term" value="F:signaling receptor activity"/>
    <property type="evidence" value="ECO:0007669"/>
    <property type="project" value="InterPro"/>
</dbReference>
<keyword evidence="3 4" id="KW-0568">Pathogenesis-related protein</keyword>